<dbReference type="EMBL" id="CP108318">
    <property type="protein sequence ID" value="WTW60282.1"/>
    <property type="molecule type" value="Genomic_DNA"/>
</dbReference>
<evidence type="ECO:0000256" key="2">
    <source>
        <dbReference type="SAM" id="SignalP"/>
    </source>
</evidence>
<feature type="chain" id="PRO_5043894971" description="Secreted protein" evidence="2">
    <location>
        <begin position="27"/>
        <end position="85"/>
    </location>
</feature>
<feature type="region of interest" description="Disordered" evidence="1">
    <location>
        <begin position="28"/>
        <end position="52"/>
    </location>
</feature>
<protein>
    <recommendedName>
        <fullName evidence="4">Secreted protein</fullName>
    </recommendedName>
</protein>
<feature type="compositionally biased region" description="Low complexity" evidence="1">
    <location>
        <begin position="35"/>
        <end position="49"/>
    </location>
</feature>
<dbReference type="AlphaFoldDB" id="A0AAU2UYM0"/>
<proteinExistence type="predicted"/>
<reference evidence="3" key="1">
    <citation type="submission" date="2022-10" db="EMBL/GenBank/DDBJ databases">
        <title>The complete genomes of actinobacterial strains from the NBC collection.</title>
        <authorList>
            <person name="Joergensen T.S."/>
            <person name="Alvarez Arevalo M."/>
            <person name="Sterndorff E.B."/>
            <person name="Faurdal D."/>
            <person name="Vuksanovic O."/>
            <person name="Mourched A.-S."/>
            <person name="Charusanti P."/>
            <person name="Shaw S."/>
            <person name="Blin K."/>
            <person name="Weber T."/>
        </authorList>
    </citation>
    <scope>NUCLEOTIDE SEQUENCE</scope>
    <source>
        <strain evidence="3">NBC_00003</strain>
    </source>
</reference>
<organism evidence="3">
    <name type="scientific">Streptomyces sp. NBC_00003</name>
    <dbReference type="NCBI Taxonomy" id="2903608"/>
    <lineage>
        <taxon>Bacteria</taxon>
        <taxon>Bacillati</taxon>
        <taxon>Actinomycetota</taxon>
        <taxon>Actinomycetes</taxon>
        <taxon>Kitasatosporales</taxon>
        <taxon>Streptomycetaceae</taxon>
        <taxon>Streptomyces</taxon>
    </lineage>
</organism>
<gene>
    <name evidence="3" type="ORF">OG549_06300</name>
</gene>
<feature type="signal peptide" evidence="2">
    <location>
        <begin position="1"/>
        <end position="26"/>
    </location>
</feature>
<evidence type="ECO:0008006" key="4">
    <source>
        <dbReference type="Google" id="ProtNLM"/>
    </source>
</evidence>
<name>A0AAU2UYM0_9ACTN</name>
<keyword evidence="2" id="KW-0732">Signal</keyword>
<evidence type="ECO:0000256" key="1">
    <source>
        <dbReference type="SAM" id="MobiDB-lite"/>
    </source>
</evidence>
<sequence length="85" mass="8112">MKTTRRAVAVLALAAPILAFAGIAHAAPQTGSDTPPAASGPRSGAPVAGDAAKGGVPTYTVANAVPGGLPGELLGRLLGGAPEMD</sequence>
<evidence type="ECO:0000313" key="3">
    <source>
        <dbReference type="EMBL" id="WTW60282.1"/>
    </source>
</evidence>
<accession>A0AAU2UYM0</accession>